<evidence type="ECO:0000256" key="4">
    <source>
        <dbReference type="SAM" id="MobiDB-lite"/>
    </source>
</evidence>
<protein>
    <submittedName>
        <fullName evidence="6">ArsR family transcriptional regulator</fullName>
    </submittedName>
</protein>
<dbReference type="GO" id="GO:0003700">
    <property type="term" value="F:DNA-binding transcription factor activity"/>
    <property type="evidence" value="ECO:0007669"/>
    <property type="project" value="InterPro"/>
</dbReference>
<dbReference type="PRINTS" id="PR00778">
    <property type="entry name" value="HTHARSR"/>
</dbReference>
<dbReference type="Proteomes" id="UP000005038">
    <property type="component" value="Unassembled WGS sequence"/>
</dbReference>
<evidence type="ECO:0000256" key="1">
    <source>
        <dbReference type="ARBA" id="ARBA00023015"/>
    </source>
</evidence>
<evidence type="ECO:0000259" key="5">
    <source>
        <dbReference type="PROSITE" id="PS50987"/>
    </source>
</evidence>
<organism evidence="6 7">
    <name type="scientific">Gordonia otitidis (strain DSM 44809 / CCUG 52243 / JCM 12355 / NBRC 100426 / IFM 10032)</name>
    <dbReference type="NCBI Taxonomy" id="1108044"/>
    <lineage>
        <taxon>Bacteria</taxon>
        <taxon>Bacillati</taxon>
        <taxon>Actinomycetota</taxon>
        <taxon>Actinomycetes</taxon>
        <taxon>Mycobacteriales</taxon>
        <taxon>Gordoniaceae</taxon>
        <taxon>Gordonia</taxon>
    </lineage>
</organism>
<proteinExistence type="predicted"/>
<evidence type="ECO:0000313" key="6">
    <source>
        <dbReference type="EMBL" id="GAB33410.1"/>
    </source>
</evidence>
<dbReference type="SUPFAM" id="SSF46785">
    <property type="entry name" value="Winged helix' DNA-binding domain"/>
    <property type="match status" value="1"/>
</dbReference>
<keyword evidence="1" id="KW-0805">Transcription regulation</keyword>
<comment type="caution">
    <text evidence="6">The sequence shown here is derived from an EMBL/GenBank/DDBJ whole genome shotgun (WGS) entry which is preliminary data.</text>
</comment>
<evidence type="ECO:0000256" key="2">
    <source>
        <dbReference type="ARBA" id="ARBA00023125"/>
    </source>
</evidence>
<dbReference type="EMBL" id="BAFB01000065">
    <property type="protein sequence ID" value="GAB33410.1"/>
    <property type="molecule type" value="Genomic_DNA"/>
</dbReference>
<dbReference type="SMART" id="SM00418">
    <property type="entry name" value="HTH_ARSR"/>
    <property type="match status" value="1"/>
</dbReference>
<dbReference type="CDD" id="cd00090">
    <property type="entry name" value="HTH_ARSR"/>
    <property type="match status" value="1"/>
</dbReference>
<dbReference type="AlphaFoldDB" id="H5TIV2"/>
<dbReference type="InterPro" id="IPR051011">
    <property type="entry name" value="Metal_resp_trans_reg"/>
</dbReference>
<dbReference type="InterPro" id="IPR001845">
    <property type="entry name" value="HTH_ArsR_DNA-bd_dom"/>
</dbReference>
<keyword evidence="2" id="KW-0238">DNA-binding</keyword>
<dbReference type="PANTHER" id="PTHR43132">
    <property type="entry name" value="ARSENICAL RESISTANCE OPERON REPRESSOR ARSR-RELATED"/>
    <property type="match status" value="1"/>
</dbReference>
<dbReference type="GO" id="GO:0003677">
    <property type="term" value="F:DNA binding"/>
    <property type="evidence" value="ECO:0007669"/>
    <property type="project" value="UniProtKB-KW"/>
</dbReference>
<keyword evidence="3" id="KW-0804">Transcription</keyword>
<dbReference type="InterPro" id="IPR036390">
    <property type="entry name" value="WH_DNA-bd_sf"/>
</dbReference>
<reference evidence="6" key="1">
    <citation type="submission" date="2012-02" db="EMBL/GenBank/DDBJ databases">
        <title>Whole genome shotgun sequence of Gordonia otitidis NBRC 100426.</title>
        <authorList>
            <person name="Yoshida I."/>
            <person name="Hosoyama A."/>
            <person name="Tsuchikane K."/>
            <person name="Katsumata H."/>
            <person name="Yamazaki S."/>
            <person name="Fujita N."/>
        </authorList>
    </citation>
    <scope>NUCLEOTIDE SEQUENCE [LARGE SCALE GENOMIC DNA]</scope>
    <source>
        <strain evidence="6">NBRC 100426</strain>
    </source>
</reference>
<dbReference type="PANTHER" id="PTHR43132:SF6">
    <property type="entry name" value="HTH-TYPE TRANSCRIPTIONAL REPRESSOR CZRA"/>
    <property type="match status" value="1"/>
</dbReference>
<sequence length="148" mass="15895">METRGHCSQSVGTRDVHAREAASDLLRALASPTRIAIVLSLQENARCVHELVGSLGLSQPLVSQHLRVLKDAGVVRGERNGREIMYSLIDDHLAHIVTDALAHATEPHSARGPGVTAENTAEEDTTAEEASAHEVAPRADTPNDEVNR</sequence>
<dbReference type="Pfam" id="PF01022">
    <property type="entry name" value="HTH_5"/>
    <property type="match status" value="1"/>
</dbReference>
<dbReference type="RefSeq" id="WP_007237666.1">
    <property type="nucleotide sequence ID" value="NZ_BAFB01000065.1"/>
</dbReference>
<name>H5TIV2_GORO1</name>
<keyword evidence="7" id="KW-1185">Reference proteome</keyword>
<dbReference type="InterPro" id="IPR011991">
    <property type="entry name" value="ArsR-like_HTH"/>
</dbReference>
<dbReference type="PROSITE" id="PS50987">
    <property type="entry name" value="HTH_ARSR_2"/>
    <property type="match status" value="1"/>
</dbReference>
<dbReference type="STRING" id="1108044.GOOTI_065_00150"/>
<evidence type="ECO:0000313" key="7">
    <source>
        <dbReference type="Proteomes" id="UP000005038"/>
    </source>
</evidence>
<dbReference type="NCBIfam" id="NF033788">
    <property type="entry name" value="HTH_metalloreg"/>
    <property type="match status" value="1"/>
</dbReference>
<dbReference type="Gene3D" id="1.10.10.10">
    <property type="entry name" value="Winged helix-like DNA-binding domain superfamily/Winged helix DNA-binding domain"/>
    <property type="match status" value="1"/>
</dbReference>
<gene>
    <name evidence="6" type="ORF">GOOTI_065_00150</name>
</gene>
<feature type="region of interest" description="Disordered" evidence="4">
    <location>
        <begin position="104"/>
        <end position="148"/>
    </location>
</feature>
<accession>H5TIV2</accession>
<feature type="domain" description="HTH arsR-type" evidence="5">
    <location>
        <begin position="14"/>
        <end position="108"/>
    </location>
</feature>
<dbReference type="InterPro" id="IPR036388">
    <property type="entry name" value="WH-like_DNA-bd_sf"/>
</dbReference>
<evidence type="ECO:0000256" key="3">
    <source>
        <dbReference type="ARBA" id="ARBA00023163"/>
    </source>
</evidence>